<dbReference type="PANTHER" id="PTHR12961:SF0">
    <property type="entry name" value="CONSERVED OLIGOMERIC GOLGI COMPLEX SUBUNIT 2"/>
    <property type="match status" value="1"/>
</dbReference>
<comment type="subcellular location">
    <subcellularLocation>
        <location evidence="1">Golgi apparatus membrane</location>
        <topology evidence="1">Peripheral membrane protein</topology>
    </subcellularLocation>
</comment>
<evidence type="ECO:0000256" key="1">
    <source>
        <dbReference type="ARBA" id="ARBA00004395"/>
    </source>
</evidence>
<evidence type="ECO:0000256" key="5">
    <source>
        <dbReference type="ARBA" id="ARBA00022927"/>
    </source>
</evidence>
<dbReference type="GO" id="GO:0000139">
    <property type="term" value="C:Golgi membrane"/>
    <property type="evidence" value="ECO:0007669"/>
    <property type="project" value="UniProtKB-SubCell"/>
</dbReference>
<organism evidence="12 13">
    <name type="scientific">Leptomonas pyrrhocoris</name>
    <name type="common">Firebug parasite</name>
    <dbReference type="NCBI Taxonomy" id="157538"/>
    <lineage>
        <taxon>Eukaryota</taxon>
        <taxon>Discoba</taxon>
        <taxon>Euglenozoa</taxon>
        <taxon>Kinetoplastea</taxon>
        <taxon>Metakinetoplastina</taxon>
        <taxon>Trypanosomatida</taxon>
        <taxon>Trypanosomatidae</taxon>
        <taxon>Leishmaniinae</taxon>
        <taxon>Leptomonas</taxon>
    </lineage>
</organism>
<keyword evidence="5" id="KW-0653">Protein transport</keyword>
<evidence type="ECO:0000259" key="10">
    <source>
        <dbReference type="Pfam" id="PF06148"/>
    </source>
</evidence>
<dbReference type="AlphaFoldDB" id="A0A0M9G3Y4"/>
<comment type="similarity">
    <text evidence="2">Belongs to the COG2 family.</text>
</comment>
<evidence type="ECO:0000256" key="3">
    <source>
        <dbReference type="ARBA" id="ARBA00020977"/>
    </source>
</evidence>
<dbReference type="GO" id="GO:0007030">
    <property type="term" value="P:Golgi organization"/>
    <property type="evidence" value="ECO:0007669"/>
    <property type="project" value="InterPro"/>
</dbReference>
<evidence type="ECO:0000256" key="6">
    <source>
        <dbReference type="ARBA" id="ARBA00023034"/>
    </source>
</evidence>
<sequence>MSSSYHSAITRNSIGNQLPTLSASNNGVPYAEVQAPTVAADATSMKDAAAADADPELLEQQLQLIQLCFAEHEFGIVVDEKGEEVGGSSSSSSSDRSSSESTQEESGSGSGAVPFSSPAARRGRRSHRYSAYDPLSFVRGKVQHGVPLTVLSQDLHSYAQYLEDKIAECVNTDVHTAFVNVSSHLVGMRDELSYMERPLAVAMEKLSGAVAQLSTTSLGVKNEVEAACAAEMERYFDAVYLKGVVVYETIAYQLDDLAQLLQITVDATPSRSPAIAATKGTTANGSSRNLSSAAHEATSKGSSLRKETFTIAAGTQLSDAALDILEDVVLLFQELKEVCQRLVSLASRQQEKADMADYVAAAERSVMGVLEVVLGHVSRMTFGVLAAADAKTGVKSTNSPEVEDAAPSPAARQLLGRVIELYGQAGEREQFSAVFRNAVLRPPLEAVVSWKAATQARQSAEGTVALLEQMKTVLRTKFLPLLPLLRESYGAPLHPVATIVWPILSETLVKKLPSLYEVGIPNHFQIKYKAAYSVLAMAEAACADLAELAVLRQSPDVVLWNHKWNLDVYAALRVSEVDKALQSVASPLDRLPPSTEGGYHLRLFYIVQHQLLHLFSPAVYLYLCTPRFLRQTVACCYRVLQRVQEAIARSPAVAVANTANQTEDNGSKSSNASPVDGATPATDAAAAAAASAASETLLLAIADAHVLRSFLTGELLPLILERLCGETGEAAAAAATQNSSALPTSERTATALVTDVIDFASRTVCGQFVQHARATLVRQVTDDSTGPLQNVKSVRSAYSHTRKTMPSAASWYVAPVLQPLRHFMEEAERCGFAGAALEETVAEILRVIVKQFVVLAKDTLITAKKTEESWEKLRRRKEGTAASPVAGESGAAEAAAGEGPATAVAPGQRVTVETATDRDKMTIQLWMDARALWQAVQQPPLNVAEAAAATAFAPAFELLRRAEWIQGADVPEPPDVDA</sequence>
<protein>
    <recommendedName>
        <fullName evidence="3">Conserved oligomeric Golgi complex subunit 2</fullName>
    </recommendedName>
    <alternativeName>
        <fullName evidence="8">Component of oligomeric Golgi complex 2</fullName>
    </alternativeName>
</protein>
<dbReference type="GeneID" id="26904333"/>
<gene>
    <name evidence="12" type="ORF">ABB37_04042</name>
</gene>
<dbReference type="Proteomes" id="UP000037923">
    <property type="component" value="Unassembled WGS sequence"/>
</dbReference>
<dbReference type="InterPro" id="IPR024602">
    <property type="entry name" value="COG_su2_N"/>
</dbReference>
<feature type="region of interest" description="Disordered" evidence="9">
    <location>
        <begin position="81"/>
        <end position="125"/>
    </location>
</feature>
<feature type="domain" description="Conserved oligomeric Golgi complex subunit 2 N-terminal" evidence="10">
    <location>
        <begin position="67"/>
        <end position="196"/>
    </location>
</feature>
<dbReference type="EMBL" id="LGTL01000006">
    <property type="protein sequence ID" value="KPA81753.1"/>
    <property type="molecule type" value="Genomic_DNA"/>
</dbReference>
<feature type="compositionally biased region" description="Low complexity" evidence="9">
    <location>
        <begin position="881"/>
        <end position="907"/>
    </location>
</feature>
<dbReference type="GO" id="GO:0017119">
    <property type="term" value="C:Golgi transport complex"/>
    <property type="evidence" value="ECO:0007669"/>
    <property type="project" value="TreeGrafter"/>
</dbReference>
<dbReference type="GO" id="GO:0006891">
    <property type="term" value="P:intra-Golgi vesicle-mediated transport"/>
    <property type="evidence" value="ECO:0007669"/>
    <property type="project" value="TreeGrafter"/>
</dbReference>
<feature type="region of interest" description="Disordered" evidence="9">
    <location>
        <begin position="658"/>
        <end position="678"/>
    </location>
</feature>
<name>A0A0M9G3Y4_LEPPY</name>
<evidence type="ECO:0000313" key="13">
    <source>
        <dbReference type="Proteomes" id="UP000037923"/>
    </source>
</evidence>
<feature type="region of interest" description="Disordered" evidence="9">
    <location>
        <begin position="872"/>
        <end position="908"/>
    </location>
</feature>
<evidence type="ECO:0000313" key="12">
    <source>
        <dbReference type="EMBL" id="KPA81753.1"/>
    </source>
</evidence>
<dbReference type="OrthoDB" id="332281at2759"/>
<feature type="domain" description="COG complex component COG2 C-terminal" evidence="11">
    <location>
        <begin position="562"/>
        <end position="929"/>
    </location>
</feature>
<evidence type="ECO:0000256" key="7">
    <source>
        <dbReference type="ARBA" id="ARBA00023136"/>
    </source>
</evidence>
<dbReference type="Pfam" id="PF12022">
    <property type="entry name" value="COG2_C"/>
    <property type="match status" value="1"/>
</dbReference>
<dbReference type="RefSeq" id="XP_015660192.1">
    <property type="nucleotide sequence ID" value="XM_015801572.1"/>
</dbReference>
<feature type="compositionally biased region" description="Low complexity" evidence="9">
    <location>
        <begin position="86"/>
        <end position="107"/>
    </location>
</feature>
<keyword evidence="13" id="KW-1185">Reference proteome</keyword>
<keyword evidence="6" id="KW-0333">Golgi apparatus</keyword>
<keyword evidence="4" id="KW-0813">Transport</keyword>
<evidence type="ECO:0000256" key="2">
    <source>
        <dbReference type="ARBA" id="ARBA00007603"/>
    </source>
</evidence>
<dbReference type="OMA" id="CWAEGVY"/>
<evidence type="ECO:0000256" key="8">
    <source>
        <dbReference type="ARBA" id="ARBA00031344"/>
    </source>
</evidence>
<feature type="compositionally biased region" description="Polar residues" evidence="9">
    <location>
        <begin position="279"/>
        <end position="292"/>
    </location>
</feature>
<comment type="caution">
    <text evidence="12">The sequence shown here is derived from an EMBL/GenBank/DDBJ whole genome shotgun (WGS) entry which is preliminary data.</text>
</comment>
<dbReference type="VEuPathDB" id="TriTrypDB:LpyrH10_06_4120"/>
<dbReference type="Pfam" id="PF06148">
    <property type="entry name" value="COG2_N"/>
    <property type="match status" value="1"/>
</dbReference>
<evidence type="ECO:0000256" key="4">
    <source>
        <dbReference type="ARBA" id="ARBA00022448"/>
    </source>
</evidence>
<dbReference type="PANTHER" id="PTHR12961">
    <property type="entry name" value="CONSERVED OLIGOMERIC GOLGI COMPLEX COMPONENT 2"/>
    <property type="match status" value="1"/>
</dbReference>
<keyword evidence="7" id="KW-0472">Membrane</keyword>
<proteinExistence type="inferred from homology"/>
<evidence type="ECO:0000259" key="11">
    <source>
        <dbReference type="Pfam" id="PF12022"/>
    </source>
</evidence>
<dbReference type="InterPro" id="IPR024603">
    <property type="entry name" value="COG_complex_COG2_C"/>
</dbReference>
<evidence type="ECO:0000256" key="9">
    <source>
        <dbReference type="SAM" id="MobiDB-lite"/>
    </source>
</evidence>
<feature type="region of interest" description="Disordered" evidence="9">
    <location>
        <begin position="275"/>
        <end position="299"/>
    </location>
</feature>
<reference evidence="12 13" key="1">
    <citation type="submission" date="2015-07" db="EMBL/GenBank/DDBJ databases">
        <title>High-quality genome of monoxenous trypanosomatid Leptomonas pyrrhocoris.</title>
        <authorList>
            <person name="Flegontov P."/>
            <person name="Butenko A."/>
            <person name="Firsov S."/>
            <person name="Vlcek C."/>
            <person name="Logacheva M.D."/>
            <person name="Field M."/>
            <person name="Filatov D."/>
            <person name="Flegontova O."/>
            <person name="Gerasimov E."/>
            <person name="Jackson A.P."/>
            <person name="Kelly S."/>
            <person name="Opperdoes F."/>
            <person name="O'Reilly A."/>
            <person name="Votypka J."/>
            <person name="Yurchenko V."/>
            <person name="Lukes J."/>
        </authorList>
    </citation>
    <scope>NUCLEOTIDE SEQUENCE [LARGE SCALE GENOMIC DNA]</scope>
    <source>
        <strain evidence="12">H10</strain>
    </source>
</reference>
<accession>A0A0M9G3Y4</accession>
<dbReference type="GO" id="GO:0015031">
    <property type="term" value="P:protein transport"/>
    <property type="evidence" value="ECO:0007669"/>
    <property type="project" value="UniProtKB-KW"/>
</dbReference>
<feature type="compositionally biased region" description="Polar residues" evidence="9">
    <location>
        <begin position="658"/>
        <end position="673"/>
    </location>
</feature>
<dbReference type="InterPro" id="IPR009316">
    <property type="entry name" value="COG2"/>
</dbReference>